<organism evidence="2 4">
    <name type="scientific">Meloidogyne enterolobii</name>
    <name type="common">Root-knot nematode worm</name>
    <name type="synonym">Meloidogyne mayaguensis</name>
    <dbReference type="NCBI Taxonomy" id="390850"/>
    <lineage>
        <taxon>Eukaryota</taxon>
        <taxon>Metazoa</taxon>
        <taxon>Ecdysozoa</taxon>
        <taxon>Nematoda</taxon>
        <taxon>Chromadorea</taxon>
        <taxon>Rhabditida</taxon>
        <taxon>Tylenchina</taxon>
        <taxon>Tylenchomorpha</taxon>
        <taxon>Tylenchoidea</taxon>
        <taxon>Meloidogynidae</taxon>
        <taxon>Meloidogyninae</taxon>
        <taxon>Meloidogyne</taxon>
    </lineage>
</organism>
<keyword evidence="1" id="KW-0472">Membrane</keyword>
<reference evidence="2 4" key="1">
    <citation type="submission" date="2020-08" db="EMBL/GenBank/DDBJ databases">
        <authorList>
            <person name="Koutsovoulos G."/>
            <person name="Danchin GJ E."/>
        </authorList>
    </citation>
    <scope>NUCLEOTIDE SEQUENCE [LARGE SCALE GENOMIC DNA]</scope>
</reference>
<keyword evidence="1" id="KW-0812">Transmembrane</keyword>
<dbReference type="EMBL" id="CAJEWN010000128">
    <property type="protein sequence ID" value="CAD2167519.1"/>
    <property type="molecule type" value="Genomic_DNA"/>
</dbReference>
<accession>A0A6V7UYJ2</accession>
<feature type="transmembrane region" description="Helical" evidence="1">
    <location>
        <begin position="6"/>
        <end position="23"/>
    </location>
</feature>
<sequence length="50" mass="5819">MIKINSIIFFLFLIINFMIYYIMAKHGPSQKGMGHGCIVNCDRLTFDMCE</sequence>
<dbReference type="AlphaFoldDB" id="A0A6V7UYJ2"/>
<dbReference type="EMBL" id="CAJEWN010000128">
    <property type="protein sequence ID" value="CAD2167520.1"/>
    <property type="molecule type" value="Genomic_DNA"/>
</dbReference>
<dbReference type="Proteomes" id="UP000580250">
    <property type="component" value="Unassembled WGS sequence"/>
</dbReference>
<evidence type="ECO:0000313" key="3">
    <source>
        <dbReference type="EMBL" id="CAD2167520.1"/>
    </source>
</evidence>
<comment type="caution">
    <text evidence="2">The sequence shown here is derived from an EMBL/GenBank/DDBJ whole genome shotgun (WGS) entry which is preliminary data.</text>
</comment>
<evidence type="ECO:0000256" key="1">
    <source>
        <dbReference type="SAM" id="Phobius"/>
    </source>
</evidence>
<keyword evidence="1" id="KW-1133">Transmembrane helix</keyword>
<proteinExistence type="predicted"/>
<name>A0A6V7UYJ2_MELEN</name>
<evidence type="ECO:0000313" key="4">
    <source>
        <dbReference type="Proteomes" id="UP000580250"/>
    </source>
</evidence>
<protein>
    <submittedName>
        <fullName evidence="2">Uncharacterized protein</fullName>
    </submittedName>
</protein>
<evidence type="ECO:0000313" key="2">
    <source>
        <dbReference type="EMBL" id="CAD2167519.1"/>
    </source>
</evidence>
<gene>
    <name evidence="2" type="ORF">MENT_LOCUS18812</name>
    <name evidence="3" type="ORF">MENT_LOCUS18813</name>
</gene>